<organism evidence="1 2">
    <name type="scientific">Albugo candida</name>
    <dbReference type="NCBI Taxonomy" id="65357"/>
    <lineage>
        <taxon>Eukaryota</taxon>
        <taxon>Sar</taxon>
        <taxon>Stramenopiles</taxon>
        <taxon>Oomycota</taxon>
        <taxon>Peronosporomycetes</taxon>
        <taxon>Albuginales</taxon>
        <taxon>Albuginaceae</taxon>
        <taxon>Albugo</taxon>
    </lineage>
</organism>
<accession>A0A024FYE7</accession>
<evidence type="ECO:0000313" key="2">
    <source>
        <dbReference type="Proteomes" id="UP000053237"/>
    </source>
</evidence>
<protein>
    <submittedName>
        <fullName evidence="1">Uncharacterized protein</fullName>
    </submittedName>
</protein>
<reference evidence="1 2" key="1">
    <citation type="submission" date="2012-05" db="EMBL/GenBank/DDBJ databases">
        <title>Recombination and specialization in a pathogen metapopulation.</title>
        <authorList>
            <person name="Gardiner A."/>
            <person name="Kemen E."/>
            <person name="Schultz-Larsen T."/>
            <person name="MacLean D."/>
            <person name="Van Oosterhout C."/>
            <person name="Jones J.D.G."/>
        </authorList>
    </citation>
    <scope>NUCLEOTIDE SEQUENCE [LARGE SCALE GENOMIC DNA]</scope>
    <source>
        <strain evidence="1 2">Ac Nc2</strain>
    </source>
</reference>
<name>A0A024FYE7_9STRA</name>
<comment type="caution">
    <text evidence="1">The sequence shown here is derived from an EMBL/GenBank/DDBJ whole genome shotgun (WGS) entry which is preliminary data.</text>
</comment>
<proteinExistence type="predicted"/>
<evidence type="ECO:0000313" key="1">
    <source>
        <dbReference type="EMBL" id="CCI39614.1"/>
    </source>
</evidence>
<dbReference type="AlphaFoldDB" id="A0A024FYE7"/>
<sequence length="258" mass="29285">MQAVAMVICGVECWMSDIEFRFLFQNCYLLPCARYHSLTARFTLTFHSFKIAITLRGCPSSPTHVQNRPQYIKTGKYPMKNTWLFQSKLIISSLDTCKTFRTIHTVKRLQIMITVDTIKSLLRSKWNGREKLGEVSRKSIVIFGQSSISKNARAVLLLPVRTCNRNKIVPTLSACFVQYFGWFRYKRSALENSDNRNGGSVTRIIRENTRLIHKVARTISCSSENGGSVFMTRTPIPMSLIYAPDDSSSLIGKGIPSP</sequence>
<gene>
    <name evidence="1" type="ORF">BN9_003970</name>
</gene>
<dbReference type="EMBL" id="CAIX01000002">
    <property type="protein sequence ID" value="CCI39614.1"/>
    <property type="molecule type" value="Genomic_DNA"/>
</dbReference>
<dbReference type="InParanoid" id="A0A024FYE7"/>
<keyword evidence="2" id="KW-1185">Reference proteome</keyword>
<dbReference type="Proteomes" id="UP000053237">
    <property type="component" value="Unassembled WGS sequence"/>
</dbReference>